<dbReference type="InterPro" id="IPR030888">
    <property type="entry name" value="Put_ccm"/>
</dbReference>
<protein>
    <submittedName>
        <fullName evidence="2">CcmD family protein</fullName>
    </submittedName>
</protein>
<gene>
    <name evidence="2" type="ORF">E3J59_01715</name>
</gene>
<dbReference type="Proteomes" id="UP000320679">
    <property type="component" value="Unassembled WGS sequence"/>
</dbReference>
<dbReference type="EMBL" id="SOJK01000076">
    <property type="protein sequence ID" value="TET47758.1"/>
    <property type="molecule type" value="Genomic_DNA"/>
</dbReference>
<name>A0A523UYZ9_UNCAE</name>
<evidence type="ECO:0000256" key="1">
    <source>
        <dbReference type="SAM" id="Phobius"/>
    </source>
</evidence>
<dbReference type="AlphaFoldDB" id="A0A523UYZ9"/>
<keyword evidence="1" id="KW-0812">Transmembrane</keyword>
<organism evidence="2 3">
    <name type="scientific">Aerophobetes bacterium</name>
    <dbReference type="NCBI Taxonomy" id="2030807"/>
    <lineage>
        <taxon>Bacteria</taxon>
        <taxon>Candidatus Aerophobota</taxon>
    </lineage>
</organism>
<evidence type="ECO:0000313" key="3">
    <source>
        <dbReference type="Proteomes" id="UP000320679"/>
    </source>
</evidence>
<sequence length="49" mass="5801">MTNLTYLFAAYTVIWVALFLYIFSLSRRSKRLERMLAALKEGRKKKKSS</sequence>
<comment type="caution">
    <text evidence="2">The sequence shown here is derived from an EMBL/GenBank/DDBJ whole genome shotgun (WGS) entry which is preliminary data.</text>
</comment>
<evidence type="ECO:0000313" key="2">
    <source>
        <dbReference type="EMBL" id="TET47758.1"/>
    </source>
</evidence>
<dbReference type="NCBIfam" id="TIGR04391">
    <property type="entry name" value="CcmD_alt_fam"/>
    <property type="match status" value="1"/>
</dbReference>
<proteinExistence type="predicted"/>
<reference evidence="2 3" key="1">
    <citation type="submission" date="2019-03" db="EMBL/GenBank/DDBJ databases">
        <title>Metabolic potential of uncultured bacteria and archaea associated with petroleum seepage in deep-sea sediments.</title>
        <authorList>
            <person name="Dong X."/>
            <person name="Hubert C."/>
        </authorList>
    </citation>
    <scope>NUCLEOTIDE SEQUENCE [LARGE SCALE GENOMIC DNA]</scope>
    <source>
        <strain evidence="2">E29_bin78</strain>
    </source>
</reference>
<accession>A0A523UYZ9</accession>
<feature type="transmembrane region" description="Helical" evidence="1">
    <location>
        <begin position="6"/>
        <end position="25"/>
    </location>
</feature>
<keyword evidence="1" id="KW-0472">Membrane</keyword>
<keyword evidence="1" id="KW-1133">Transmembrane helix</keyword>